<dbReference type="AlphaFoldDB" id="A0A1M5HVU9"/>
<dbReference type="InterPro" id="IPR036737">
    <property type="entry name" value="OmpA-like_sf"/>
</dbReference>
<proteinExistence type="inferred from homology"/>
<dbReference type="GO" id="GO:0015288">
    <property type="term" value="F:porin activity"/>
    <property type="evidence" value="ECO:0007669"/>
    <property type="project" value="UniProtKB-ARBA"/>
</dbReference>
<comment type="similarity">
    <text evidence="2">Belongs to the outer membrane OOP (TC 1.B.6) superfamily.</text>
</comment>
<feature type="signal peptide" evidence="11">
    <location>
        <begin position="1"/>
        <end position="19"/>
    </location>
</feature>
<sequence length="383" mass="41591">MKKVSLLMCLALAGVSATAQESGVSAEAGRKATFARNGFWDNWFVGAGAGASAYFGPSDQHASFLDRLTVNPQLFVGKWYNPYLGARLAAQGGKLHMFSGNEAQNMYSRTYFNVHADVMFNATNYFCKYNESRVYNFIPTVGVGWAHGDWNDKLLKKKGPDAVTFNASLLNTFRITERLSFYAEVGGALITNDFDKSPKGSKRWNGILTGAAGLTLKVGKVGFSEAVLMDQGLINDLNGQINALKAENDRLRNIKPAPAPAPAPCPPAPAPAPVTTVGAPNVVFFRIGSAVIDNNQAISIYNTAEYLKANPNAKVKIVAYADKQTGTAAFNMKLSEKRAKVVAKALIEKYGISSDRVSTEWKGSTEQPYKENAWNRVAIFFAE</sequence>
<dbReference type="InterPro" id="IPR006665">
    <property type="entry name" value="OmpA-like"/>
</dbReference>
<reference evidence="14" key="1">
    <citation type="submission" date="2016-11" db="EMBL/GenBank/DDBJ databases">
        <authorList>
            <person name="Varghese N."/>
            <person name="Submissions S."/>
        </authorList>
    </citation>
    <scope>NUCLEOTIDE SEQUENCE [LARGE SCALE GENOMIC DNA]</scope>
    <source>
        <strain evidence="14">DSM 27370</strain>
    </source>
</reference>
<keyword evidence="6" id="KW-1015">Disulfide bond</keyword>
<dbReference type="InterPro" id="IPR050330">
    <property type="entry name" value="Bact_OuterMem_StrucFunc"/>
</dbReference>
<evidence type="ECO:0000256" key="10">
    <source>
        <dbReference type="PROSITE-ProRule" id="PRU00473"/>
    </source>
</evidence>
<evidence type="ECO:0000256" key="11">
    <source>
        <dbReference type="SAM" id="SignalP"/>
    </source>
</evidence>
<organism evidence="13 14">
    <name type="scientific">Dysgonomonas macrotermitis</name>
    <dbReference type="NCBI Taxonomy" id="1346286"/>
    <lineage>
        <taxon>Bacteria</taxon>
        <taxon>Pseudomonadati</taxon>
        <taxon>Bacteroidota</taxon>
        <taxon>Bacteroidia</taxon>
        <taxon>Bacteroidales</taxon>
        <taxon>Dysgonomonadaceae</taxon>
        <taxon>Dysgonomonas</taxon>
    </lineage>
</organism>
<dbReference type="FunFam" id="3.30.1330.60:FF:000006">
    <property type="entry name" value="Outer membrane protein OmpA"/>
    <property type="match status" value="1"/>
</dbReference>
<gene>
    <name evidence="13" type="ORF">SAMN05444362_11758</name>
</gene>
<evidence type="ECO:0000256" key="8">
    <source>
        <dbReference type="ARBA" id="ARBA00023283"/>
    </source>
</evidence>
<keyword evidence="14" id="KW-1185">Reference proteome</keyword>
<dbReference type="GO" id="GO:0009279">
    <property type="term" value="C:cell outer membrane"/>
    <property type="evidence" value="ECO:0007669"/>
    <property type="project" value="UniProtKB-SubCell"/>
</dbReference>
<evidence type="ECO:0000256" key="3">
    <source>
        <dbReference type="ARBA" id="ARBA00022452"/>
    </source>
</evidence>
<dbReference type="OrthoDB" id="1453138at2"/>
<evidence type="ECO:0000256" key="6">
    <source>
        <dbReference type="ARBA" id="ARBA00023157"/>
    </source>
</evidence>
<protein>
    <submittedName>
        <fullName evidence="13">Outer membrane protein OmpA</fullName>
    </submittedName>
</protein>
<keyword evidence="3" id="KW-1134">Transmembrane beta strand</keyword>
<comment type="function">
    <text evidence="9">May have porin activity and function in peptidoglycan binding.</text>
</comment>
<evidence type="ECO:0000313" key="14">
    <source>
        <dbReference type="Proteomes" id="UP000184480"/>
    </source>
</evidence>
<dbReference type="GO" id="GO:0030247">
    <property type="term" value="F:polysaccharide binding"/>
    <property type="evidence" value="ECO:0007669"/>
    <property type="project" value="UniProtKB-ARBA"/>
</dbReference>
<dbReference type="SUPFAM" id="SSF103088">
    <property type="entry name" value="OmpA-like"/>
    <property type="match status" value="1"/>
</dbReference>
<evidence type="ECO:0000256" key="1">
    <source>
        <dbReference type="ARBA" id="ARBA00004571"/>
    </source>
</evidence>
<dbReference type="CDD" id="cd07185">
    <property type="entry name" value="OmpA_C-like"/>
    <property type="match status" value="1"/>
</dbReference>
<keyword evidence="7" id="KW-0998">Cell outer membrane</keyword>
<evidence type="ECO:0000256" key="9">
    <source>
        <dbReference type="ARBA" id="ARBA00057459"/>
    </source>
</evidence>
<comment type="subcellular location">
    <subcellularLocation>
        <location evidence="1">Cell outer membrane</location>
        <topology evidence="1">Multi-pass membrane protein</topology>
    </subcellularLocation>
</comment>
<dbReference type="Proteomes" id="UP000184480">
    <property type="component" value="Unassembled WGS sequence"/>
</dbReference>
<evidence type="ECO:0000259" key="12">
    <source>
        <dbReference type="PROSITE" id="PS51123"/>
    </source>
</evidence>
<feature type="chain" id="PRO_5009910926" evidence="11">
    <location>
        <begin position="20"/>
        <end position="383"/>
    </location>
</feature>
<dbReference type="EMBL" id="FQUC01000017">
    <property type="protein sequence ID" value="SHG20091.1"/>
    <property type="molecule type" value="Genomic_DNA"/>
</dbReference>
<evidence type="ECO:0000256" key="4">
    <source>
        <dbReference type="ARBA" id="ARBA00022692"/>
    </source>
</evidence>
<evidence type="ECO:0000256" key="5">
    <source>
        <dbReference type="ARBA" id="ARBA00022729"/>
    </source>
</evidence>
<evidence type="ECO:0000313" key="13">
    <source>
        <dbReference type="EMBL" id="SHG20091.1"/>
    </source>
</evidence>
<dbReference type="PANTHER" id="PTHR30329:SF21">
    <property type="entry name" value="LIPOPROTEIN YIAD-RELATED"/>
    <property type="match status" value="1"/>
</dbReference>
<keyword evidence="5 11" id="KW-0732">Signal</keyword>
<dbReference type="STRING" id="1346286.SAMN05444362_11758"/>
<evidence type="ECO:0000256" key="2">
    <source>
        <dbReference type="ARBA" id="ARBA00009961"/>
    </source>
</evidence>
<dbReference type="PROSITE" id="PS51123">
    <property type="entry name" value="OMPA_2"/>
    <property type="match status" value="1"/>
</dbReference>
<accession>A0A1M5HVU9</accession>
<evidence type="ECO:0000256" key="7">
    <source>
        <dbReference type="ARBA" id="ARBA00023237"/>
    </source>
</evidence>
<dbReference type="Gene3D" id="3.30.1330.60">
    <property type="entry name" value="OmpA-like domain"/>
    <property type="match status" value="1"/>
</dbReference>
<dbReference type="PANTHER" id="PTHR30329">
    <property type="entry name" value="STATOR ELEMENT OF FLAGELLAR MOTOR COMPLEX"/>
    <property type="match status" value="1"/>
</dbReference>
<keyword evidence="4" id="KW-0812">Transmembrane</keyword>
<feature type="domain" description="OmpA-like" evidence="12">
    <location>
        <begin position="272"/>
        <end position="383"/>
    </location>
</feature>
<dbReference type="Pfam" id="PF00691">
    <property type="entry name" value="OmpA"/>
    <property type="match status" value="1"/>
</dbReference>
<keyword evidence="10" id="KW-0472">Membrane</keyword>
<keyword evidence="8" id="KW-0873">Pyrrolidone carboxylic acid</keyword>
<name>A0A1M5HVU9_9BACT</name>